<feature type="region of interest" description="Disordered" evidence="2">
    <location>
        <begin position="242"/>
        <end position="378"/>
    </location>
</feature>
<feature type="region of interest" description="Disordered" evidence="2">
    <location>
        <begin position="1257"/>
        <end position="1276"/>
    </location>
</feature>
<evidence type="ECO:0000256" key="2">
    <source>
        <dbReference type="SAM" id="MobiDB-lite"/>
    </source>
</evidence>
<feature type="coiled-coil region" evidence="1">
    <location>
        <begin position="977"/>
        <end position="1025"/>
    </location>
</feature>
<evidence type="ECO:0000256" key="1">
    <source>
        <dbReference type="SAM" id="Coils"/>
    </source>
</evidence>
<dbReference type="InterPro" id="IPR030465">
    <property type="entry name" value="CEP131"/>
</dbReference>
<name>A0A7I8VU70_9ANNE</name>
<keyword evidence="1" id="KW-0175">Coiled coil</keyword>
<feature type="region of interest" description="Disordered" evidence="2">
    <location>
        <begin position="399"/>
        <end position="518"/>
    </location>
</feature>
<dbReference type="Proteomes" id="UP000549394">
    <property type="component" value="Unassembled WGS sequence"/>
</dbReference>
<accession>A0A7I8VU70</accession>
<feature type="compositionally biased region" description="Low complexity" evidence="2">
    <location>
        <begin position="298"/>
        <end position="322"/>
    </location>
</feature>
<dbReference type="EMBL" id="CAJFCJ010000009">
    <property type="protein sequence ID" value="CAD5119095.1"/>
    <property type="molecule type" value="Genomic_DNA"/>
</dbReference>
<feature type="compositionally biased region" description="Polar residues" evidence="2">
    <location>
        <begin position="250"/>
        <end position="276"/>
    </location>
</feature>
<keyword evidence="4" id="KW-1185">Reference proteome</keyword>
<reference evidence="3 4" key="1">
    <citation type="submission" date="2020-08" db="EMBL/GenBank/DDBJ databases">
        <authorList>
            <person name="Hejnol A."/>
        </authorList>
    </citation>
    <scope>NUCLEOTIDE SEQUENCE [LARGE SCALE GENOMIC DNA]</scope>
</reference>
<feature type="compositionally biased region" description="Basic and acidic residues" evidence="2">
    <location>
        <begin position="927"/>
        <end position="941"/>
    </location>
</feature>
<protein>
    <submittedName>
        <fullName evidence="3">DgyrCDS7740</fullName>
    </submittedName>
</protein>
<feature type="coiled-coil region" evidence="1">
    <location>
        <begin position="1329"/>
        <end position="1521"/>
    </location>
</feature>
<comment type="caution">
    <text evidence="3">The sequence shown here is derived from an EMBL/GenBank/DDBJ whole genome shotgun (WGS) entry which is preliminary data.</text>
</comment>
<dbReference type="OrthoDB" id="197735at2759"/>
<feature type="compositionally biased region" description="Basic and acidic residues" evidence="2">
    <location>
        <begin position="770"/>
        <end position="788"/>
    </location>
</feature>
<dbReference type="GO" id="GO:0035735">
    <property type="term" value="P:intraciliary transport involved in cilium assembly"/>
    <property type="evidence" value="ECO:0007669"/>
    <property type="project" value="InterPro"/>
</dbReference>
<gene>
    <name evidence="3" type="ORF">DGYR_LOCUS7382</name>
</gene>
<organism evidence="3 4">
    <name type="scientific">Dimorphilus gyrociliatus</name>
    <dbReference type="NCBI Taxonomy" id="2664684"/>
    <lineage>
        <taxon>Eukaryota</taxon>
        <taxon>Metazoa</taxon>
        <taxon>Spiralia</taxon>
        <taxon>Lophotrochozoa</taxon>
        <taxon>Annelida</taxon>
        <taxon>Polychaeta</taxon>
        <taxon>Polychaeta incertae sedis</taxon>
        <taxon>Dinophilidae</taxon>
        <taxon>Dimorphilus</taxon>
    </lineage>
</organism>
<feature type="compositionally biased region" description="Low complexity" evidence="2">
    <location>
        <begin position="463"/>
        <end position="478"/>
    </location>
</feature>
<feature type="region of interest" description="Disordered" evidence="2">
    <location>
        <begin position="826"/>
        <end position="941"/>
    </location>
</feature>
<feature type="compositionally biased region" description="Polar residues" evidence="2">
    <location>
        <begin position="410"/>
        <end position="455"/>
    </location>
</feature>
<feature type="region of interest" description="Disordered" evidence="2">
    <location>
        <begin position="627"/>
        <end position="680"/>
    </location>
</feature>
<feature type="compositionally biased region" description="Low complexity" evidence="2">
    <location>
        <begin position="360"/>
        <end position="378"/>
    </location>
</feature>
<dbReference type="GO" id="GO:0010824">
    <property type="term" value="P:regulation of centrosome duplication"/>
    <property type="evidence" value="ECO:0007669"/>
    <property type="project" value="TreeGrafter"/>
</dbReference>
<dbReference type="PANTHER" id="PTHR31540">
    <property type="entry name" value="CENTROSOMAL PROTEIN OF 131 KDA"/>
    <property type="match status" value="1"/>
</dbReference>
<sequence length="1526" mass="177317">MSNKFKEKSFLDLKNKILEQIKEYHKVKKSNLELHINLENTTDLLRQLCKTIDVKGKQIISTKKYINNLKSSIDQRQKLNKSLKLDLFKLKDESASLEKIRTESYRKDRSLIKTEKNSHLHIDSTTKEHSTKSNLSKDHVISYHNFTKLINSMDLKKKALNNDSNREMKTDICMNYPLDKAKLNYFQEEMTKNFKAKDTQTEKEIEISPTYHPIKVVCKCQCACCEDKLTNENLSISTSKTKNLQKKGVSKSNQRNISKEASSNIKDTLNQANTGLQERRESNRRLSWNFEKGSLIQSTTPETSTENKNSSTSTNPTYTSKNETSPEGFGNSLSSSDTTSRKTSKTDETTSLADNTKSINTESVQESESSSTTTVTEATITTTSNNTYLPRKSILKKAIPSRQEAEVSNKEYSNAITNSSRKSSNSFATASVTKDTSDASTKLKTMACSSQNDSKSFCRGESKYSTTSSTSDETYSSDLRQNSRVQRSALISPSNNKNQSERETKGNYEPNLYRKRSIPRQEKESIKSCWFCSFSELIHILLDDEDDPEIVALERKIKEKQDELMKTTETYKSNDKSRKVNELPKYNDILENNLQDIRLSIDNNDSSDTAFEIPSLLDDSMWERRRSRSQIGSARKAPTSTRHSVVSNSISTTRSKKEHSARSTRSVSKTKPSSKDEDLSAFFNSKSRNLRLNSARSVSTIDNNESVFSQPKLKAQTKIVPVRKKIKHKYTQDLAASIIQNWYRRQKSKDILKNFLVSKKRDIQLNGSDETEKDKQKRREEKARKARQEAIKELHKKREMAREEKKKLAEDEIKFLKDSGKIVDKKKKDKEVEVKKDNGKKKAIDNAPSDDGTLDSFFGQPGKKNSDDEAIVKKKMASPVFFDEEDENQPQTERTLEEDKTTKSRTTFTDLIATLEELEEPKTFPNQEKKTEDLPNPHLSDDKLRSIMSYLNHIETRERFDELELDTVPDSAPLVPSAEEIEQLEQATATANELTQTVLSQKIQVEDKSRRIKMLQRALDQQRELTIRHAKDVEREMQKRLDVQKAEYEETVKRHLGFIDQLIDDKKILSEKCEKLVVEMKTKDKKYTDKLTNVTEQHNIELKKVKEIASASEKLRRERWIDEKTKRIKEMTVKGLEPEIQKLIADHKSEIKKLKSIQEAELLEADERAAKRYVKMIEELRDQLAEEKEAACARERELARQTYEKQIRSEEEALQQQRRRLFAEIAEEKDRLAAQNSRMKQEADRQQLMLEKNARVTSEATRREYEAARDEQEKRHMEEIRQIKEKMEAEKESFMENLMRKQDTWTSAKERELKEKARKERDKEIDMVISQLEEDNRSSREECERVAENRIKRLRDKYEKEMSQLELSEKDINRKYLEIKKELLQVQGDNETLRVTVKQKEREIDDLKSLLETLQKEKSNFEDVVRQELADKIARTEQESKNLKNDLSECKAKHKAELDDVKKQIEKVEKAKEAEMEEVHKRVKAAVEKKEEIVKQLRQQYDAALKRADHLEGLLQQQRRQLLDRK</sequence>
<dbReference type="GO" id="GO:0034451">
    <property type="term" value="C:centriolar satellite"/>
    <property type="evidence" value="ECO:0007669"/>
    <property type="project" value="TreeGrafter"/>
</dbReference>
<dbReference type="GO" id="GO:0005929">
    <property type="term" value="C:cilium"/>
    <property type="evidence" value="ECO:0007669"/>
    <property type="project" value="GOC"/>
</dbReference>
<feature type="compositionally biased region" description="Basic and acidic residues" evidence="2">
    <location>
        <begin position="829"/>
        <end position="844"/>
    </location>
</feature>
<feature type="compositionally biased region" description="Polar residues" evidence="2">
    <location>
        <begin position="479"/>
        <end position="498"/>
    </location>
</feature>
<feature type="region of interest" description="Disordered" evidence="2">
    <location>
        <begin position="767"/>
        <end position="788"/>
    </location>
</feature>
<feature type="compositionally biased region" description="Basic and acidic residues" evidence="2">
    <location>
        <begin position="1260"/>
        <end position="1276"/>
    </location>
</feature>
<feature type="region of interest" description="Disordered" evidence="2">
    <location>
        <begin position="1295"/>
        <end position="1320"/>
    </location>
</feature>
<dbReference type="PANTHER" id="PTHR31540:SF1">
    <property type="entry name" value="CENTROSOMAL PROTEIN OF 131 KDA"/>
    <property type="match status" value="1"/>
</dbReference>
<feature type="compositionally biased region" description="Polar residues" evidence="2">
    <location>
        <begin position="638"/>
        <end position="653"/>
    </location>
</feature>
<proteinExistence type="predicted"/>
<evidence type="ECO:0000313" key="4">
    <source>
        <dbReference type="Proteomes" id="UP000549394"/>
    </source>
</evidence>
<evidence type="ECO:0000313" key="3">
    <source>
        <dbReference type="EMBL" id="CAD5119095.1"/>
    </source>
</evidence>